<dbReference type="InterPro" id="IPR036881">
    <property type="entry name" value="Glyco_hydro_3_C_sf"/>
</dbReference>
<keyword evidence="7" id="KW-1185">Reference proteome</keyword>
<dbReference type="InterPro" id="IPR001764">
    <property type="entry name" value="Glyco_hydro_3_N"/>
</dbReference>
<dbReference type="Gene3D" id="3.40.50.1700">
    <property type="entry name" value="Glycoside hydrolase family 3 C-terminal domain"/>
    <property type="match status" value="1"/>
</dbReference>
<dbReference type="InterPro" id="IPR013783">
    <property type="entry name" value="Ig-like_fold"/>
</dbReference>
<dbReference type="GO" id="GO:0008422">
    <property type="term" value="F:beta-glucosidase activity"/>
    <property type="evidence" value="ECO:0007669"/>
    <property type="project" value="UniProtKB-ARBA"/>
</dbReference>
<dbReference type="Gene3D" id="2.60.40.10">
    <property type="entry name" value="Immunoglobulins"/>
    <property type="match status" value="1"/>
</dbReference>
<dbReference type="PROSITE" id="PS51257">
    <property type="entry name" value="PROKAR_LIPOPROTEIN"/>
    <property type="match status" value="1"/>
</dbReference>
<comment type="similarity">
    <text evidence="1 4">Belongs to the glycosyl hydrolase 3 family.</text>
</comment>
<organism evidence="6 7">
    <name type="scientific">Marivirga sericea</name>
    <dbReference type="NCBI Taxonomy" id="1028"/>
    <lineage>
        <taxon>Bacteria</taxon>
        <taxon>Pseudomonadati</taxon>
        <taxon>Bacteroidota</taxon>
        <taxon>Cytophagia</taxon>
        <taxon>Cytophagales</taxon>
        <taxon>Marivirgaceae</taxon>
        <taxon>Marivirga</taxon>
    </lineage>
</organism>
<feature type="domain" description="Fibronectin type III-like" evidence="5">
    <location>
        <begin position="682"/>
        <end position="751"/>
    </location>
</feature>
<dbReference type="GO" id="GO:0005975">
    <property type="term" value="P:carbohydrate metabolic process"/>
    <property type="evidence" value="ECO:0007669"/>
    <property type="project" value="InterPro"/>
</dbReference>
<evidence type="ECO:0000256" key="4">
    <source>
        <dbReference type="RuleBase" id="RU361161"/>
    </source>
</evidence>
<dbReference type="PANTHER" id="PTHR42715:SF10">
    <property type="entry name" value="BETA-GLUCOSIDASE"/>
    <property type="match status" value="1"/>
</dbReference>
<dbReference type="InterPro" id="IPR050288">
    <property type="entry name" value="Cellulose_deg_GH3"/>
</dbReference>
<protein>
    <submittedName>
        <fullName evidence="6">Beta-glucosidase</fullName>
    </submittedName>
</protein>
<evidence type="ECO:0000256" key="3">
    <source>
        <dbReference type="ARBA" id="ARBA00023277"/>
    </source>
</evidence>
<name>A0A1X7I788_9BACT</name>
<dbReference type="SUPFAM" id="SSF51445">
    <property type="entry name" value="(Trans)glycosidases"/>
    <property type="match status" value="1"/>
</dbReference>
<evidence type="ECO:0000256" key="2">
    <source>
        <dbReference type="ARBA" id="ARBA00022801"/>
    </source>
</evidence>
<dbReference type="STRING" id="1028.SAMN05661096_00254"/>
<evidence type="ECO:0000256" key="1">
    <source>
        <dbReference type="ARBA" id="ARBA00005336"/>
    </source>
</evidence>
<dbReference type="SUPFAM" id="SSF52279">
    <property type="entry name" value="Beta-D-glucan exohydrolase, C-terminal domain"/>
    <property type="match status" value="1"/>
</dbReference>
<dbReference type="SMART" id="SM01217">
    <property type="entry name" value="Fn3_like"/>
    <property type="match status" value="1"/>
</dbReference>
<dbReference type="OrthoDB" id="9805821at2"/>
<dbReference type="RefSeq" id="WP_085515271.1">
    <property type="nucleotide sequence ID" value="NZ_FXAW01000001.1"/>
</dbReference>
<dbReference type="PROSITE" id="PS00775">
    <property type="entry name" value="GLYCOSYL_HYDROL_F3"/>
    <property type="match status" value="1"/>
</dbReference>
<evidence type="ECO:0000313" key="7">
    <source>
        <dbReference type="Proteomes" id="UP000193804"/>
    </source>
</evidence>
<dbReference type="FunFam" id="2.60.40.10:FF:000495">
    <property type="entry name" value="Periplasmic beta-glucosidase"/>
    <property type="match status" value="1"/>
</dbReference>
<dbReference type="PRINTS" id="PR00133">
    <property type="entry name" value="GLHYDRLASE3"/>
</dbReference>
<keyword evidence="2 4" id="KW-0378">Hydrolase</keyword>
<reference evidence="7" key="1">
    <citation type="submission" date="2017-04" db="EMBL/GenBank/DDBJ databases">
        <authorList>
            <person name="Varghese N."/>
            <person name="Submissions S."/>
        </authorList>
    </citation>
    <scope>NUCLEOTIDE SEQUENCE [LARGE SCALE GENOMIC DNA]</scope>
    <source>
        <strain evidence="7">DSM 4125</strain>
    </source>
</reference>
<evidence type="ECO:0000313" key="6">
    <source>
        <dbReference type="EMBL" id="SMG09756.1"/>
    </source>
</evidence>
<dbReference type="InterPro" id="IPR026891">
    <property type="entry name" value="Fn3-like"/>
</dbReference>
<dbReference type="Pfam" id="PF00933">
    <property type="entry name" value="Glyco_hydro_3"/>
    <property type="match status" value="1"/>
</dbReference>
<keyword evidence="4" id="KW-0326">Glycosidase</keyword>
<dbReference type="Pfam" id="PF14310">
    <property type="entry name" value="Fn3-like"/>
    <property type="match status" value="1"/>
</dbReference>
<dbReference type="NCBIfam" id="NF011678">
    <property type="entry name" value="PRK15098.1"/>
    <property type="match status" value="1"/>
</dbReference>
<gene>
    <name evidence="6" type="ORF">SAMN05661096_00254</name>
</gene>
<dbReference type="AlphaFoldDB" id="A0A1X7I788"/>
<dbReference type="InterPro" id="IPR017853">
    <property type="entry name" value="GH"/>
</dbReference>
<dbReference type="InterPro" id="IPR036962">
    <property type="entry name" value="Glyco_hydro_3_N_sf"/>
</dbReference>
<sequence length="762" mass="84112">MTIFLRKLIGISFAFLIIFSCSQPEKEKSTKNGVDLRVDSLLSLMTLEEKVGQLNQYSLGSEFTGPGNKNGQDSIRYRQLISGQVGSVLNLLGAENTRKMQELVVENTRLGIPLLFAYDVIHGYETMFPVPLAESSSWNLNLMQKTAQAAAAESAASGLHWTFAPMIDVTVDARWGRVMEGAGEDPYLHAEIAKARINGFQGDDLGHNKTIAATAKHFAGYGYAESGKDYNSVNINQYVLHNHILPPFKAAVEANAASFMNAFNDINATPATANKYLLQDILREKWKYDGLVVSDWNSIGELVNHGVSQELKDAAKKAVIAGSEIDMEATAYVQFLSDLVKEGEIEEAVIDKAVRHVLKLKFELGLFDDPYKYSDTSREKEIVGNPIHHDLAEEIAKESIVLLKNENGLLPIKGSKNIAVIGPLAKDKDTPLGNWRAQAVENSAISLFEGLENTLPNSVNLQYAEGVKLSVGPNNFFQEQVINEDDRSGFEEAKNLAKNSGLVIMALGETAYMSGEGRSRAAIGLPGLQKELLKEIHAINPNIVLVLMNGRPLELSWEDENIPAIVEAWHLGQRAGTAIAETLTGKNNPSAKLTMSFPRHVGQLPIYYNHKVTGRPSTGPGQVFYSHYTDIDNSPLYPFGYGLSYSTFEYGELALSGESMTEDGTITASIVIKNTSDIVGQEIVQLYIQDLVAEETPMVKSLKAFEKVEIKAGESVKVEFKINKEMLSYYKSNGEWTLEKGQFRVYVGKNSTVKQYKEFKLR</sequence>
<dbReference type="EMBL" id="FXAW01000001">
    <property type="protein sequence ID" value="SMG09756.1"/>
    <property type="molecule type" value="Genomic_DNA"/>
</dbReference>
<proteinExistence type="inferred from homology"/>
<dbReference type="Gene3D" id="3.20.20.300">
    <property type="entry name" value="Glycoside hydrolase, family 3, N-terminal domain"/>
    <property type="match status" value="1"/>
</dbReference>
<accession>A0A1X7I788</accession>
<dbReference type="InterPro" id="IPR002772">
    <property type="entry name" value="Glyco_hydro_3_C"/>
</dbReference>
<keyword evidence="3" id="KW-0119">Carbohydrate metabolism</keyword>
<dbReference type="Proteomes" id="UP000193804">
    <property type="component" value="Unassembled WGS sequence"/>
</dbReference>
<dbReference type="FunFam" id="3.20.20.300:FF:000005">
    <property type="entry name" value="Periplasmic beta-glucosidase"/>
    <property type="match status" value="1"/>
</dbReference>
<dbReference type="InterPro" id="IPR019800">
    <property type="entry name" value="Glyco_hydro_3_AS"/>
</dbReference>
<evidence type="ECO:0000259" key="5">
    <source>
        <dbReference type="SMART" id="SM01217"/>
    </source>
</evidence>
<dbReference type="PANTHER" id="PTHR42715">
    <property type="entry name" value="BETA-GLUCOSIDASE"/>
    <property type="match status" value="1"/>
</dbReference>
<dbReference type="Pfam" id="PF01915">
    <property type="entry name" value="Glyco_hydro_3_C"/>
    <property type="match status" value="1"/>
</dbReference>